<dbReference type="Proteomes" id="UP000887013">
    <property type="component" value="Unassembled WGS sequence"/>
</dbReference>
<proteinExistence type="predicted"/>
<name>A0A8X6NPD3_NEPPI</name>
<protein>
    <submittedName>
        <fullName evidence="1">Uncharacterized protein</fullName>
    </submittedName>
</protein>
<evidence type="ECO:0000313" key="2">
    <source>
        <dbReference type="Proteomes" id="UP000887013"/>
    </source>
</evidence>
<reference evidence="1" key="1">
    <citation type="submission" date="2020-08" db="EMBL/GenBank/DDBJ databases">
        <title>Multicomponent nature underlies the extraordinary mechanical properties of spider dragline silk.</title>
        <authorList>
            <person name="Kono N."/>
            <person name="Nakamura H."/>
            <person name="Mori M."/>
            <person name="Yoshida Y."/>
            <person name="Ohtoshi R."/>
            <person name="Malay A.D."/>
            <person name="Moran D.A.P."/>
            <person name="Tomita M."/>
            <person name="Numata K."/>
            <person name="Arakawa K."/>
        </authorList>
    </citation>
    <scope>NUCLEOTIDE SEQUENCE</scope>
</reference>
<dbReference type="AlphaFoldDB" id="A0A8X6NPD3"/>
<accession>A0A8X6NPD3</accession>
<evidence type="ECO:0000313" key="1">
    <source>
        <dbReference type="EMBL" id="GFT24571.1"/>
    </source>
</evidence>
<organism evidence="1 2">
    <name type="scientific">Nephila pilipes</name>
    <name type="common">Giant wood spider</name>
    <name type="synonym">Nephila maculata</name>
    <dbReference type="NCBI Taxonomy" id="299642"/>
    <lineage>
        <taxon>Eukaryota</taxon>
        <taxon>Metazoa</taxon>
        <taxon>Ecdysozoa</taxon>
        <taxon>Arthropoda</taxon>
        <taxon>Chelicerata</taxon>
        <taxon>Arachnida</taxon>
        <taxon>Araneae</taxon>
        <taxon>Araneomorphae</taxon>
        <taxon>Entelegynae</taxon>
        <taxon>Araneoidea</taxon>
        <taxon>Nephilidae</taxon>
        <taxon>Nephila</taxon>
    </lineage>
</organism>
<gene>
    <name evidence="1" type="ORF">NPIL_239901</name>
</gene>
<keyword evidence="2" id="KW-1185">Reference proteome</keyword>
<comment type="caution">
    <text evidence="1">The sequence shown here is derived from an EMBL/GenBank/DDBJ whole genome shotgun (WGS) entry which is preliminary data.</text>
</comment>
<sequence>MGWMDGKEHNSGPVIQVHSPIFLDSFCSNVGPDAFHRWEAKTFQWLFCTCLGTIIFRMEDVQGLFCNRFMLGNTHQSHLNPFPPLSIEWTNQTPLPPSLSL</sequence>
<dbReference type="EMBL" id="BMAW01106490">
    <property type="protein sequence ID" value="GFT24571.1"/>
    <property type="molecule type" value="Genomic_DNA"/>
</dbReference>